<feature type="chain" id="PRO_5047355593" evidence="6">
    <location>
        <begin position="35"/>
        <end position="345"/>
    </location>
</feature>
<evidence type="ECO:0000313" key="8">
    <source>
        <dbReference type="Proteomes" id="UP000694863"/>
    </source>
</evidence>
<dbReference type="RefSeq" id="XP_004697328.1">
    <property type="nucleotide sequence ID" value="XM_004697271.1"/>
</dbReference>
<keyword evidence="6" id="KW-0732">Signal</keyword>
<dbReference type="PANTHER" id="PTHR24252">
    <property type="entry name" value="ACROSIN-RELATED"/>
    <property type="match status" value="1"/>
</dbReference>
<dbReference type="Gene3D" id="2.40.10.10">
    <property type="entry name" value="Trypsin-like serine proteases"/>
    <property type="match status" value="1"/>
</dbReference>
<keyword evidence="2 5" id="KW-0378">Hydrolase</keyword>
<gene>
    <name evidence="9" type="primary">LOC101656634</name>
</gene>
<dbReference type="InterPro" id="IPR018114">
    <property type="entry name" value="TRYPSIN_HIS"/>
</dbReference>
<dbReference type="PROSITE" id="PS50240">
    <property type="entry name" value="TRYPSIN_DOM"/>
    <property type="match status" value="1"/>
</dbReference>
<reference evidence="9" key="1">
    <citation type="submission" date="2025-08" db="UniProtKB">
        <authorList>
            <consortium name="RefSeq"/>
        </authorList>
    </citation>
    <scope>IDENTIFICATION</scope>
</reference>
<dbReference type="InterPro" id="IPR043504">
    <property type="entry name" value="Peptidase_S1_PA_chymotrypsin"/>
</dbReference>
<keyword evidence="3 5" id="KW-0720">Serine protease</keyword>
<accession>A0ABM0ID27</accession>
<dbReference type="PRINTS" id="PR00722">
    <property type="entry name" value="CHYMOTRYPSIN"/>
</dbReference>
<sequence>MAAKSLRIVAGPGVLRRWVLLLLLLLLLPLRGRPRPISRPRGLRFINSSAVLNSHEGPHLRLVPVSPASACSRSSIQGRVRGGQDAPEHRWPWQVSVHYGGLHVCGGSILNEYWILSAAHCFQRTNLNGYDVFAGLIKLNAAGQHTQWFELNKVIIHPMYKLRHPVGSDVALVQLKSPLEFSDSVFPVCLATTQVTDWRLNCWAIGWGLIQPKGTPSEILQEARLPLIPNNVCRLLYGNPYTIQRDMLCAGNPIGVKTVCEGDSGGPLVCEINQVWQQIGITSWGRGCLLPLFPGVFANVSYFFPWIESEIRKAPLPLQPEPDLCAPHRAGCCVPIITLAYLSLS</sequence>
<dbReference type="PROSITE" id="PS00135">
    <property type="entry name" value="TRYPSIN_SER"/>
    <property type="match status" value="1"/>
</dbReference>
<dbReference type="Proteomes" id="UP000694863">
    <property type="component" value="Unplaced"/>
</dbReference>
<protein>
    <submittedName>
        <fullName evidence="9">Serine protease 38</fullName>
    </submittedName>
</protein>
<evidence type="ECO:0000256" key="6">
    <source>
        <dbReference type="SAM" id="SignalP"/>
    </source>
</evidence>
<evidence type="ECO:0000256" key="4">
    <source>
        <dbReference type="ARBA" id="ARBA00023157"/>
    </source>
</evidence>
<dbReference type="SMART" id="SM00020">
    <property type="entry name" value="Tryp_SPc"/>
    <property type="match status" value="1"/>
</dbReference>
<dbReference type="GeneID" id="101656634"/>
<keyword evidence="4" id="KW-1015">Disulfide bond</keyword>
<dbReference type="SUPFAM" id="SSF50494">
    <property type="entry name" value="Trypsin-like serine proteases"/>
    <property type="match status" value="1"/>
</dbReference>
<evidence type="ECO:0000256" key="2">
    <source>
        <dbReference type="ARBA" id="ARBA00022801"/>
    </source>
</evidence>
<dbReference type="GO" id="GO:0008233">
    <property type="term" value="F:peptidase activity"/>
    <property type="evidence" value="ECO:0007669"/>
    <property type="project" value="UniProtKB-KW"/>
</dbReference>
<organism evidence="8 9">
    <name type="scientific">Echinops telfairi</name>
    <name type="common">Lesser hedgehog tenrec</name>
    <dbReference type="NCBI Taxonomy" id="9371"/>
    <lineage>
        <taxon>Eukaryota</taxon>
        <taxon>Metazoa</taxon>
        <taxon>Chordata</taxon>
        <taxon>Craniata</taxon>
        <taxon>Vertebrata</taxon>
        <taxon>Euteleostomi</taxon>
        <taxon>Mammalia</taxon>
        <taxon>Eutheria</taxon>
        <taxon>Afrotheria</taxon>
        <taxon>Tenrecidae</taxon>
        <taxon>Tenrecinae</taxon>
        <taxon>Echinops</taxon>
    </lineage>
</organism>
<evidence type="ECO:0000256" key="1">
    <source>
        <dbReference type="ARBA" id="ARBA00022670"/>
    </source>
</evidence>
<evidence type="ECO:0000256" key="5">
    <source>
        <dbReference type="RuleBase" id="RU363034"/>
    </source>
</evidence>
<dbReference type="PROSITE" id="PS00134">
    <property type="entry name" value="TRYPSIN_HIS"/>
    <property type="match status" value="1"/>
</dbReference>
<evidence type="ECO:0000256" key="3">
    <source>
        <dbReference type="ARBA" id="ARBA00022825"/>
    </source>
</evidence>
<feature type="domain" description="Peptidase S1" evidence="7">
    <location>
        <begin position="80"/>
        <end position="312"/>
    </location>
</feature>
<dbReference type="CDD" id="cd00190">
    <property type="entry name" value="Tryp_SPc"/>
    <property type="match status" value="1"/>
</dbReference>
<dbReference type="InterPro" id="IPR001254">
    <property type="entry name" value="Trypsin_dom"/>
</dbReference>
<keyword evidence="8" id="KW-1185">Reference proteome</keyword>
<name>A0ABM0ID27_ECHTE</name>
<dbReference type="InterPro" id="IPR033116">
    <property type="entry name" value="TRYPSIN_SER"/>
</dbReference>
<keyword evidence="1 5" id="KW-0645">Protease</keyword>
<proteinExistence type="predicted"/>
<feature type="signal peptide" evidence="6">
    <location>
        <begin position="1"/>
        <end position="34"/>
    </location>
</feature>
<dbReference type="GO" id="GO:0006508">
    <property type="term" value="P:proteolysis"/>
    <property type="evidence" value="ECO:0007669"/>
    <property type="project" value="UniProtKB-KW"/>
</dbReference>
<dbReference type="InterPro" id="IPR009003">
    <property type="entry name" value="Peptidase_S1_PA"/>
</dbReference>
<dbReference type="Pfam" id="PF00089">
    <property type="entry name" value="Trypsin"/>
    <property type="match status" value="1"/>
</dbReference>
<evidence type="ECO:0000259" key="7">
    <source>
        <dbReference type="PROSITE" id="PS50240"/>
    </source>
</evidence>
<dbReference type="PANTHER" id="PTHR24252:SF20">
    <property type="entry name" value="LOW QUALITY PROTEIN: TRANSMEMBRANE PROTEASE SERINE 6"/>
    <property type="match status" value="1"/>
</dbReference>
<evidence type="ECO:0000313" key="9">
    <source>
        <dbReference type="RefSeq" id="XP_004697328.1"/>
    </source>
</evidence>
<dbReference type="InterPro" id="IPR001314">
    <property type="entry name" value="Peptidase_S1A"/>
</dbReference>